<keyword evidence="4" id="KW-1185">Reference proteome</keyword>
<name>A0ABC9BUA5_9POAL</name>
<feature type="domain" description="F-box" evidence="1">
    <location>
        <begin position="10"/>
        <end position="42"/>
    </location>
</feature>
<dbReference type="Pfam" id="PF24523">
    <property type="entry name" value="DUF7595"/>
    <property type="match status" value="1"/>
</dbReference>
<dbReference type="Pfam" id="PF00646">
    <property type="entry name" value="F-box"/>
    <property type="match status" value="1"/>
</dbReference>
<feature type="domain" description="DUF7595" evidence="2">
    <location>
        <begin position="160"/>
        <end position="343"/>
    </location>
</feature>
<dbReference type="InterPro" id="IPR056016">
    <property type="entry name" value="DUF7595"/>
</dbReference>
<dbReference type="InterPro" id="IPR036047">
    <property type="entry name" value="F-box-like_dom_sf"/>
</dbReference>
<sequence>MVLAMEPPPWCSLPLDLILEIVSRCTTATVIRCAATCKFLRRSLAADPAFLRDDRYDTSLLAGHFHFEKKRPKLFDPFFVASNSNHPDVPPARIRSFLSDLSRKTFPNYSYKPLASRGGLLVLHRIDRSDPYNTPDGEILVWNPTRRFDCGLLRAAGIARHSLPPVLLHGVAYWLCKDSGTYRVLSLHVDTMEASYVAALPPECSSTAVLSRKEILVVPASPEMRLGLLTLGGEVLTLWALADDGGCWTRRATVTRERIACSAGVSSRPWPFQWKPIPMELECCDERSGTVWLRIPGRLKAVVLSLQTMEMEVRLIDRNKDPSIVCPYETVDFATCIATMKQF</sequence>
<dbReference type="SUPFAM" id="SSF81383">
    <property type="entry name" value="F-box domain"/>
    <property type="match status" value="1"/>
</dbReference>
<dbReference type="InterPro" id="IPR001810">
    <property type="entry name" value="F-box_dom"/>
</dbReference>
<evidence type="ECO:0000259" key="1">
    <source>
        <dbReference type="Pfam" id="PF00646"/>
    </source>
</evidence>
<protein>
    <recommendedName>
        <fullName evidence="5">F-box domain-containing protein</fullName>
    </recommendedName>
</protein>
<proteinExistence type="predicted"/>
<dbReference type="PANTHER" id="PTHR35828">
    <property type="entry name" value="OS08G0203800 PROTEIN-RELATED"/>
    <property type="match status" value="1"/>
</dbReference>
<dbReference type="CDD" id="cd09917">
    <property type="entry name" value="F-box_SF"/>
    <property type="match status" value="1"/>
</dbReference>
<gene>
    <name evidence="3" type="ORF">URODEC1_LOCUS68247</name>
</gene>
<evidence type="ECO:0000313" key="3">
    <source>
        <dbReference type="EMBL" id="CAL5006864.1"/>
    </source>
</evidence>
<dbReference type="AlphaFoldDB" id="A0ABC9BUA5"/>
<evidence type="ECO:0000313" key="4">
    <source>
        <dbReference type="Proteomes" id="UP001497457"/>
    </source>
</evidence>
<organism evidence="3 4">
    <name type="scientific">Urochloa decumbens</name>
    <dbReference type="NCBI Taxonomy" id="240449"/>
    <lineage>
        <taxon>Eukaryota</taxon>
        <taxon>Viridiplantae</taxon>
        <taxon>Streptophyta</taxon>
        <taxon>Embryophyta</taxon>
        <taxon>Tracheophyta</taxon>
        <taxon>Spermatophyta</taxon>
        <taxon>Magnoliopsida</taxon>
        <taxon>Liliopsida</taxon>
        <taxon>Poales</taxon>
        <taxon>Poaceae</taxon>
        <taxon>PACMAD clade</taxon>
        <taxon>Panicoideae</taxon>
        <taxon>Panicodae</taxon>
        <taxon>Paniceae</taxon>
        <taxon>Melinidinae</taxon>
        <taxon>Urochloa</taxon>
    </lineage>
</organism>
<reference evidence="4" key="1">
    <citation type="submission" date="2024-06" db="EMBL/GenBank/DDBJ databases">
        <authorList>
            <person name="Ryan C."/>
        </authorList>
    </citation>
    <scope>NUCLEOTIDE SEQUENCE [LARGE SCALE GENOMIC DNA]</scope>
</reference>
<accession>A0ABC9BUA5</accession>
<evidence type="ECO:0000259" key="2">
    <source>
        <dbReference type="Pfam" id="PF24523"/>
    </source>
</evidence>
<evidence type="ECO:0008006" key="5">
    <source>
        <dbReference type="Google" id="ProtNLM"/>
    </source>
</evidence>
<dbReference type="Proteomes" id="UP001497457">
    <property type="component" value="Chromosome 27b"/>
</dbReference>
<reference evidence="3 4" key="2">
    <citation type="submission" date="2024-10" db="EMBL/GenBank/DDBJ databases">
        <authorList>
            <person name="Ryan C."/>
        </authorList>
    </citation>
    <scope>NUCLEOTIDE SEQUENCE [LARGE SCALE GENOMIC DNA]</scope>
</reference>
<dbReference type="EMBL" id="OZ075137">
    <property type="protein sequence ID" value="CAL5006864.1"/>
    <property type="molecule type" value="Genomic_DNA"/>
</dbReference>